<keyword evidence="2" id="KW-0418">Kinase</keyword>
<evidence type="ECO:0000313" key="7">
    <source>
        <dbReference type="Proteomes" id="UP000291189"/>
    </source>
</evidence>
<dbReference type="PIRSF" id="PIRSF036625">
    <property type="entry name" value="GAF_ANTAR"/>
    <property type="match status" value="1"/>
</dbReference>
<name>A0A4V1Z2V1_9ACTN</name>
<evidence type="ECO:0000256" key="4">
    <source>
        <dbReference type="ARBA" id="ARBA00023163"/>
    </source>
</evidence>
<dbReference type="InterPro" id="IPR036388">
    <property type="entry name" value="WH-like_DNA-bd_sf"/>
</dbReference>
<dbReference type="Pfam" id="PF13185">
    <property type="entry name" value="GAF_2"/>
    <property type="match status" value="1"/>
</dbReference>
<dbReference type="InterPro" id="IPR005561">
    <property type="entry name" value="ANTAR"/>
</dbReference>
<dbReference type="Pfam" id="PF03861">
    <property type="entry name" value="ANTAR"/>
    <property type="match status" value="1"/>
</dbReference>
<dbReference type="AlphaFoldDB" id="A0A4V1Z2V1"/>
<organism evidence="6 7">
    <name type="scientific">Nocardioides iriomotensis</name>
    <dbReference type="NCBI Taxonomy" id="715784"/>
    <lineage>
        <taxon>Bacteria</taxon>
        <taxon>Bacillati</taxon>
        <taxon>Actinomycetota</taxon>
        <taxon>Actinomycetes</taxon>
        <taxon>Propionibacteriales</taxon>
        <taxon>Nocardioidaceae</taxon>
        <taxon>Nocardioides</taxon>
    </lineage>
</organism>
<dbReference type="GO" id="GO:0016301">
    <property type="term" value="F:kinase activity"/>
    <property type="evidence" value="ECO:0007669"/>
    <property type="project" value="UniProtKB-KW"/>
</dbReference>
<dbReference type="SUPFAM" id="SSF55781">
    <property type="entry name" value="GAF domain-like"/>
    <property type="match status" value="1"/>
</dbReference>
<evidence type="ECO:0000256" key="1">
    <source>
        <dbReference type="ARBA" id="ARBA00022679"/>
    </source>
</evidence>
<dbReference type="EMBL" id="SDPU01000001">
    <property type="protein sequence ID" value="RYU15686.1"/>
    <property type="molecule type" value="Genomic_DNA"/>
</dbReference>
<dbReference type="PROSITE" id="PS50921">
    <property type="entry name" value="ANTAR"/>
    <property type="match status" value="1"/>
</dbReference>
<evidence type="ECO:0000259" key="5">
    <source>
        <dbReference type="PROSITE" id="PS50921"/>
    </source>
</evidence>
<dbReference type="Gene3D" id="1.10.10.10">
    <property type="entry name" value="Winged helix-like DNA-binding domain superfamily/Winged helix DNA-binding domain"/>
    <property type="match status" value="1"/>
</dbReference>
<proteinExistence type="predicted"/>
<gene>
    <name evidence="6" type="ORF">ETU37_00790</name>
</gene>
<feature type="domain" description="ANTAR" evidence="5">
    <location>
        <begin position="162"/>
        <end position="223"/>
    </location>
</feature>
<dbReference type="SMART" id="SM00065">
    <property type="entry name" value="GAF"/>
    <property type="match status" value="1"/>
</dbReference>
<reference evidence="6 7" key="1">
    <citation type="submission" date="2019-01" db="EMBL/GenBank/DDBJ databases">
        <title>Nocardioides guangzhouensis sp. nov., an actinobacterium isolated from soil.</title>
        <authorList>
            <person name="Fu Y."/>
            <person name="Cai Y."/>
            <person name="Lin Z."/>
            <person name="Chen P."/>
        </authorList>
    </citation>
    <scope>NUCLEOTIDE SEQUENCE [LARGE SCALE GENOMIC DNA]</scope>
    <source>
        <strain evidence="6 7">NBRC 105384</strain>
    </source>
</reference>
<keyword evidence="1" id="KW-0808">Transferase</keyword>
<dbReference type="InterPro" id="IPR012074">
    <property type="entry name" value="GAF_ANTAR"/>
</dbReference>
<dbReference type="RefSeq" id="WP_129984969.1">
    <property type="nucleotide sequence ID" value="NZ_SDPU01000001.1"/>
</dbReference>
<dbReference type="Proteomes" id="UP000291189">
    <property type="component" value="Unassembled WGS sequence"/>
</dbReference>
<keyword evidence="7" id="KW-1185">Reference proteome</keyword>
<keyword evidence="3" id="KW-0805">Transcription regulation</keyword>
<comment type="caution">
    <text evidence="6">The sequence shown here is derived from an EMBL/GenBank/DDBJ whole genome shotgun (WGS) entry which is preliminary data.</text>
</comment>
<dbReference type="OrthoDB" id="3787288at2"/>
<dbReference type="InterPro" id="IPR011006">
    <property type="entry name" value="CheY-like_superfamily"/>
</dbReference>
<dbReference type="SMART" id="SM01012">
    <property type="entry name" value="ANTAR"/>
    <property type="match status" value="1"/>
</dbReference>
<dbReference type="SUPFAM" id="SSF52172">
    <property type="entry name" value="CheY-like"/>
    <property type="match status" value="1"/>
</dbReference>
<dbReference type="GO" id="GO:0003723">
    <property type="term" value="F:RNA binding"/>
    <property type="evidence" value="ECO:0007669"/>
    <property type="project" value="InterPro"/>
</dbReference>
<dbReference type="InterPro" id="IPR029016">
    <property type="entry name" value="GAF-like_dom_sf"/>
</dbReference>
<keyword evidence="4" id="KW-0804">Transcription</keyword>
<evidence type="ECO:0000256" key="3">
    <source>
        <dbReference type="ARBA" id="ARBA00023015"/>
    </source>
</evidence>
<evidence type="ECO:0000256" key="2">
    <source>
        <dbReference type="ARBA" id="ARBA00022777"/>
    </source>
</evidence>
<evidence type="ECO:0000313" key="6">
    <source>
        <dbReference type="EMBL" id="RYU15686.1"/>
    </source>
</evidence>
<sequence length="239" mass="25379">MPPVDPLALELARMVEELLAHEQPEPVLQDVVNRARTLLSGAHHVSVMAHDGRGNGFASLAASDDLAGRCDTLMADLDEGPGVLDHDPEPVHRSGDLAADGRWPRWSAAAHDLGIRSVLSIRLVGQGKHLGSLNLYSEDAFAFGDDDDIELAVLFAGHAAAALGAVTEISGLRAALESRHVIGVAQGILMERYHLGVNGAFEVLKRFSSVHNLKLRDVATELVDTGAMPGADEPPLSMT</sequence>
<dbReference type="InterPro" id="IPR003018">
    <property type="entry name" value="GAF"/>
</dbReference>
<accession>A0A4V1Z2V1</accession>
<dbReference type="Gene3D" id="3.30.450.40">
    <property type="match status" value="1"/>
</dbReference>
<protein>
    <submittedName>
        <fullName evidence="6">ANTAR domain-containing protein</fullName>
    </submittedName>
</protein>